<dbReference type="Proteomes" id="UP000652720">
    <property type="component" value="Unassembled WGS sequence"/>
</dbReference>
<evidence type="ECO:0000313" key="4">
    <source>
        <dbReference type="Proteomes" id="UP000652720"/>
    </source>
</evidence>
<reference evidence="2" key="1">
    <citation type="journal article" date="2014" name="Int. J. Syst. Evol. Microbiol.">
        <title>Complete genome of a new Firmicutes species belonging to the dominant human colonic microbiota ('Ruminococcus bicirculans') reveals two chromosomes and a selective capacity to utilize plant glucans.</title>
        <authorList>
            <consortium name="NISC Comparative Sequencing Program"/>
            <person name="Wegmann U."/>
            <person name="Louis P."/>
            <person name="Goesmann A."/>
            <person name="Henrissat B."/>
            <person name="Duncan S.H."/>
            <person name="Flint H.J."/>
        </authorList>
    </citation>
    <scope>NUCLEOTIDE SEQUENCE</scope>
    <source>
        <strain evidence="2">CGMCC 1.8884</strain>
    </source>
</reference>
<reference evidence="3" key="3">
    <citation type="journal article" date="2019" name="Int. J. Syst. Evol. Microbiol.">
        <title>The Global Catalogue of Microorganisms (GCM) 10K type strain sequencing project: providing services to taxonomists for standard genome sequencing and annotation.</title>
        <authorList>
            <consortium name="The Broad Institute Genomics Platform"/>
            <consortium name="The Broad Institute Genome Sequencing Center for Infectious Disease"/>
            <person name="Wu L."/>
            <person name="Ma J."/>
        </authorList>
    </citation>
    <scope>NUCLEOTIDE SEQUENCE [LARGE SCALE GENOMIC DNA]</scope>
    <source>
        <strain evidence="3">CGMCC 1.8884</strain>
    </source>
</reference>
<gene>
    <name evidence="2" type="ORF">GCM10008021_16300</name>
    <name evidence="1" type="ORF">GCM10010914_22060</name>
</gene>
<comment type="caution">
    <text evidence="1">The sequence shown here is derived from an EMBL/GenBank/DDBJ whole genome shotgun (WGS) entry which is preliminary data.</text>
</comment>
<reference evidence="1" key="2">
    <citation type="journal article" date="2014" name="Int. J. Syst. Evol. Microbiol.">
        <title>Complete genome sequence of Corynebacterium casei LMG S-19264T (=DSM 44701T), isolated from a smear-ripened cheese.</title>
        <authorList>
            <consortium name="US DOE Joint Genome Institute (JGI-PGF)"/>
            <person name="Walter F."/>
            <person name="Albersmeier A."/>
            <person name="Kalinowski J."/>
            <person name="Ruckert C."/>
        </authorList>
    </citation>
    <scope>NUCLEOTIDE SEQUENCE</scope>
    <source>
        <strain evidence="1">CGMCC 1.8885</strain>
    </source>
</reference>
<dbReference type="GeneID" id="59164404"/>
<dbReference type="AlphaFoldDB" id="A0AAV4K5I7"/>
<sequence length="135" mass="13762">MPAITLSPRAGVDTNSAMFAVQATTGFRVGEDIPAGSPCEIRAVTGGYAIFKLAAGAFAGIAPRAAKAGQVLAQPLTLYGVGVRFRASETPLTADVYYVGTGGTINDAPTAQDARGAFIRVSENDLLCVAQGKLA</sequence>
<evidence type="ECO:0000313" key="2">
    <source>
        <dbReference type="EMBL" id="GGP29979.1"/>
    </source>
</evidence>
<evidence type="ECO:0008006" key="5">
    <source>
        <dbReference type="Google" id="ProtNLM"/>
    </source>
</evidence>
<dbReference type="Proteomes" id="UP000630135">
    <property type="component" value="Unassembled WGS sequence"/>
</dbReference>
<protein>
    <recommendedName>
        <fullName evidence="5">DUF2190 family protein</fullName>
    </recommendedName>
</protein>
<dbReference type="EMBL" id="BMLZ01000018">
    <property type="protein sequence ID" value="GGP29979.1"/>
    <property type="molecule type" value="Genomic_DNA"/>
</dbReference>
<reference evidence="1" key="4">
    <citation type="submission" date="2023-08" db="EMBL/GenBank/DDBJ databases">
        <authorList>
            <person name="Sun Q."/>
            <person name="Zhou Y."/>
        </authorList>
    </citation>
    <scope>NUCLEOTIDE SEQUENCE</scope>
    <source>
        <strain evidence="2">CGMCC 1.8884</strain>
        <strain evidence="1">CGMCC 1.8885</strain>
    </source>
</reference>
<dbReference type="EMBL" id="BMMA01000022">
    <property type="protein sequence ID" value="GGI87201.1"/>
    <property type="molecule type" value="Genomic_DNA"/>
</dbReference>
<evidence type="ECO:0000313" key="3">
    <source>
        <dbReference type="Proteomes" id="UP000630135"/>
    </source>
</evidence>
<accession>A0AAV4K5I7</accession>
<organism evidence="1 4">
    <name type="scientific">Deinococcus wulumuqiensis</name>
    <dbReference type="NCBI Taxonomy" id="980427"/>
    <lineage>
        <taxon>Bacteria</taxon>
        <taxon>Thermotogati</taxon>
        <taxon>Deinococcota</taxon>
        <taxon>Deinococci</taxon>
        <taxon>Deinococcales</taxon>
        <taxon>Deinococcaceae</taxon>
        <taxon>Deinococcus</taxon>
    </lineage>
</organism>
<proteinExistence type="predicted"/>
<keyword evidence="3" id="KW-1185">Reference proteome</keyword>
<name>A0AAV4K5I7_9DEIO</name>
<dbReference type="RefSeq" id="WP_017869998.1">
    <property type="nucleotide sequence ID" value="NZ_BMLZ01000018.1"/>
</dbReference>
<evidence type="ECO:0000313" key="1">
    <source>
        <dbReference type="EMBL" id="GGI87201.1"/>
    </source>
</evidence>